<comment type="similarity">
    <text evidence="1">Belongs to the peptidase S49 family.</text>
</comment>
<dbReference type="AlphaFoldDB" id="A0A2N5ZF16"/>
<feature type="domain" description="Peptidase S49" evidence="5">
    <location>
        <begin position="117"/>
        <end position="268"/>
    </location>
</feature>
<evidence type="ECO:0000256" key="3">
    <source>
        <dbReference type="ARBA" id="ARBA00022801"/>
    </source>
</evidence>
<dbReference type="Proteomes" id="UP000234857">
    <property type="component" value="Unassembled WGS sequence"/>
</dbReference>
<dbReference type="GO" id="GO:0008236">
    <property type="term" value="F:serine-type peptidase activity"/>
    <property type="evidence" value="ECO:0007669"/>
    <property type="project" value="UniProtKB-KW"/>
</dbReference>
<evidence type="ECO:0000259" key="5">
    <source>
        <dbReference type="Pfam" id="PF01343"/>
    </source>
</evidence>
<name>A0A2N5ZF16_MUIH1</name>
<evidence type="ECO:0000313" key="6">
    <source>
        <dbReference type="EMBL" id="PLX17249.1"/>
    </source>
</evidence>
<comment type="caution">
    <text evidence="6">The sequence shown here is derived from an EMBL/GenBank/DDBJ whole genome shotgun (WGS) entry which is preliminary data.</text>
</comment>
<keyword evidence="3" id="KW-0378">Hydrolase</keyword>
<dbReference type="InterPro" id="IPR004635">
    <property type="entry name" value="Pept_S49_SppA"/>
</dbReference>
<dbReference type="Pfam" id="PF01343">
    <property type="entry name" value="Peptidase_S49"/>
    <property type="match status" value="1"/>
</dbReference>
<dbReference type="PANTHER" id="PTHR42987">
    <property type="entry name" value="PEPTIDASE S49"/>
    <property type="match status" value="1"/>
</dbReference>
<dbReference type="Gene3D" id="3.90.226.10">
    <property type="entry name" value="2-enoyl-CoA Hydratase, Chain A, domain 1"/>
    <property type="match status" value="1"/>
</dbReference>
<dbReference type="Gene3D" id="6.20.330.10">
    <property type="match status" value="1"/>
</dbReference>
<reference evidence="6 7" key="1">
    <citation type="submission" date="2017-11" db="EMBL/GenBank/DDBJ databases">
        <title>Genome-resolved metagenomics identifies genetic mobility, metabolic interactions, and unexpected diversity in perchlorate-reducing communities.</title>
        <authorList>
            <person name="Barnum T.P."/>
            <person name="Figueroa I.A."/>
            <person name="Carlstrom C.I."/>
            <person name="Lucas L.N."/>
            <person name="Engelbrektson A.L."/>
            <person name="Coates J.D."/>
        </authorList>
    </citation>
    <scope>NUCLEOTIDE SEQUENCE [LARGE SCALE GENOMIC DNA]</scope>
    <source>
        <strain evidence="6">BM706</strain>
    </source>
</reference>
<gene>
    <name evidence="6" type="primary">sppA</name>
    <name evidence="6" type="ORF">C0601_08060</name>
</gene>
<dbReference type="EMBL" id="PKTG01000092">
    <property type="protein sequence ID" value="PLX17249.1"/>
    <property type="molecule type" value="Genomic_DNA"/>
</dbReference>
<evidence type="ECO:0000256" key="2">
    <source>
        <dbReference type="ARBA" id="ARBA00022670"/>
    </source>
</evidence>
<dbReference type="CDD" id="cd07023">
    <property type="entry name" value="S49_Sppa_N_C"/>
    <property type="match status" value="1"/>
</dbReference>
<dbReference type="InterPro" id="IPR047272">
    <property type="entry name" value="S49_SppA_C"/>
</dbReference>
<dbReference type="GO" id="GO:0006508">
    <property type="term" value="P:proteolysis"/>
    <property type="evidence" value="ECO:0007669"/>
    <property type="project" value="UniProtKB-KW"/>
</dbReference>
<sequence>MKKLLIILMLIGIALGFYQVFFQVEEESDNVDVTTKNIFKNMPGMQVTTSNDIGLITLNGVISFSSADFTGMSTAGSLINAFNHFEDSPVKAVILRINSPGGSIGAVQEVCYAMDSFRAKGKKIVASFKDISASGGYYISCHADEIVANPGTLTGSIGVIMQFPSFKGLFEKYGIKYNTIKSGEFKDIGNMGREMTDREKELLQSCVDDSYAQFVQAVVDGRGIPTDEVKAIADGRIFTGRQAKEKKLVDELGGMDVAIEVAKKIAGIEVKEPKLVKYRPKFNFFNLF</sequence>
<protein>
    <submittedName>
        <fullName evidence="6">Signal peptide peptidase SppA</fullName>
    </submittedName>
</protein>
<dbReference type="SUPFAM" id="SSF52096">
    <property type="entry name" value="ClpP/crotonase"/>
    <property type="match status" value="1"/>
</dbReference>
<dbReference type="PANTHER" id="PTHR42987:SF4">
    <property type="entry name" value="PROTEASE SOHB-RELATED"/>
    <property type="match status" value="1"/>
</dbReference>
<accession>A0A2N5ZF16</accession>
<keyword evidence="4" id="KW-0720">Serine protease</keyword>
<dbReference type="NCBIfam" id="TIGR00706">
    <property type="entry name" value="SppA_dom"/>
    <property type="match status" value="1"/>
</dbReference>
<dbReference type="InterPro" id="IPR029045">
    <property type="entry name" value="ClpP/crotonase-like_dom_sf"/>
</dbReference>
<evidence type="ECO:0000256" key="1">
    <source>
        <dbReference type="ARBA" id="ARBA00008683"/>
    </source>
</evidence>
<proteinExistence type="inferred from homology"/>
<keyword evidence="2" id="KW-0645">Protease</keyword>
<organism evidence="6 7">
    <name type="scientific">Muiribacterium halophilum</name>
    <dbReference type="NCBI Taxonomy" id="2053465"/>
    <lineage>
        <taxon>Bacteria</taxon>
        <taxon>Candidatus Muiribacteriota</taxon>
        <taxon>Candidatus Muiribacteriia</taxon>
        <taxon>Candidatus Muiribacteriales</taxon>
        <taxon>Candidatus Muiribacteriaceae</taxon>
        <taxon>Candidatus Muiribacterium</taxon>
    </lineage>
</organism>
<evidence type="ECO:0000313" key="7">
    <source>
        <dbReference type="Proteomes" id="UP000234857"/>
    </source>
</evidence>
<dbReference type="InterPro" id="IPR002142">
    <property type="entry name" value="Peptidase_S49"/>
</dbReference>
<evidence type="ECO:0000256" key="4">
    <source>
        <dbReference type="ARBA" id="ARBA00022825"/>
    </source>
</evidence>